<evidence type="ECO:0000313" key="2">
    <source>
        <dbReference type="EMBL" id="XCD15346.1"/>
    </source>
</evidence>
<dbReference type="EMBL" id="CP115920">
    <property type="protein sequence ID" value="XCD15346.1"/>
    <property type="molecule type" value="Genomic_DNA"/>
</dbReference>
<dbReference type="GO" id="GO:0004803">
    <property type="term" value="F:transposase activity"/>
    <property type="evidence" value="ECO:0007669"/>
    <property type="project" value="InterPro"/>
</dbReference>
<accession>A0AAU8BHW7</accession>
<dbReference type="SUPFAM" id="SSF143422">
    <property type="entry name" value="Transposase IS200-like"/>
    <property type="match status" value="1"/>
</dbReference>
<dbReference type="InterPro" id="IPR002686">
    <property type="entry name" value="Transposase_17"/>
</dbReference>
<dbReference type="GO" id="GO:0006313">
    <property type="term" value="P:DNA transposition"/>
    <property type="evidence" value="ECO:0007669"/>
    <property type="project" value="InterPro"/>
</dbReference>
<dbReference type="Gene3D" id="3.30.70.1290">
    <property type="entry name" value="Transposase IS200-like"/>
    <property type="match status" value="1"/>
</dbReference>
<name>A0AAU8BHW7_9VIBR</name>
<sequence length="319" mass="37035">MTTARKKLVSIDATSYYHCVSRCVRRSFLCGEDASTNTSYEHRRKWIEQKIYALAQVYCIDICAYAIMSNHYHLVLNLNRESAQTLTLDDVVERWGSEHKLPSLIQRWQTQQLSSHAEEEKCLEIIETWRERLWSLSWFIKELNFDIACRANREDNCTGHFWESRFKSQALLDEKALAAAMAYVDLNPVRAGIAKTPEDSEYTSIKLRIDTLNRNQATAPCLHPFVGNPGNRMLDGIPFRLVDYIELVDWTARQLRDGKASMRDKIPPVLERLNINQLNWLKVCTQIEKSRATALGAPMLAEQTKTVLNKQKLYMYRLE</sequence>
<dbReference type="KEGG" id="vck:PG915_12225"/>
<dbReference type="RefSeq" id="WP_353496768.1">
    <property type="nucleotide sequence ID" value="NZ_CP115920.1"/>
</dbReference>
<dbReference type="InterPro" id="IPR036515">
    <property type="entry name" value="Transposase_17_sf"/>
</dbReference>
<dbReference type="AlphaFoldDB" id="A0AAU8BHW7"/>
<protein>
    <submittedName>
        <fullName evidence="2">Transposase</fullName>
    </submittedName>
</protein>
<gene>
    <name evidence="2" type="ORF">PG915_12225</name>
</gene>
<dbReference type="PANTHER" id="PTHR34322">
    <property type="entry name" value="TRANSPOSASE, Y1_TNP DOMAIN-CONTAINING"/>
    <property type="match status" value="1"/>
</dbReference>
<organism evidence="2">
    <name type="scientific">Vibrio chaetopteri</name>
    <dbReference type="NCBI Taxonomy" id="3016528"/>
    <lineage>
        <taxon>Bacteria</taxon>
        <taxon>Pseudomonadati</taxon>
        <taxon>Pseudomonadota</taxon>
        <taxon>Gammaproteobacteria</taxon>
        <taxon>Vibrionales</taxon>
        <taxon>Vibrionaceae</taxon>
        <taxon>Vibrio</taxon>
    </lineage>
</organism>
<proteinExistence type="predicted"/>
<dbReference type="GO" id="GO:0003677">
    <property type="term" value="F:DNA binding"/>
    <property type="evidence" value="ECO:0007669"/>
    <property type="project" value="InterPro"/>
</dbReference>
<dbReference type="PANTHER" id="PTHR34322:SF2">
    <property type="entry name" value="TRANSPOSASE IS200-LIKE DOMAIN-CONTAINING PROTEIN"/>
    <property type="match status" value="1"/>
</dbReference>
<reference evidence="2" key="1">
    <citation type="submission" date="2023-01" db="EMBL/GenBank/DDBJ databases">
        <title>Vibrio sp. CB1-14 genome sequencing.</title>
        <authorList>
            <person name="Otstavnykh N."/>
            <person name="Isaeva M."/>
            <person name="Meleshko D."/>
        </authorList>
    </citation>
    <scope>NUCLEOTIDE SEQUENCE</scope>
    <source>
        <strain evidence="2">CB1-14</strain>
    </source>
</reference>
<feature type="domain" description="Transposase IS200-like" evidence="1">
    <location>
        <begin position="13"/>
        <end position="187"/>
    </location>
</feature>
<evidence type="ECO:0000259" key="1">
    <source>
        <dbReference type="SMART" id="SM01321"/>
    </source>
</evidence>
<dbReference type="SMART" id="SM01321">
    <property type="entry name" value="Y1_Tnp"/>
    <property type="match status" value="1"/>
</dbReference>